<feature type="transmembrane region" description="Helical" evidence="2">
    <location>
        <begin position="409"/>
        <end position="432"/>
    </location>
</feature>
<feature type="domain" description="Predicted membrane protein YciQ-like C-terminal" evidence="5">
    <location>
        <begin position="288"/>
        <end position="535"/>
    </location>
</feature>
<accession>A0ABP5FMM4</accession>
<dbReference type="Proteomes" id="UP001501461">
    <property type="component" value="Unassembled WGS sequence"/>
</dbReference>
<dbReference type="InterPro" id="IPR018702">
    <property type="entry name" value="DUF2207"/>
</dbReference>
<feature type="compositionally biased region" description="Gly residues" evidence="1">
    <location>
        <begin position="584"/>
        <end position="603"/>
    </location>
</feature>
<evidence type="ECO:0000259" key="5">
    <source>
        <dbReference type="Pfam" id="PF20990"/>
    </source>
</evidence>
<evidence type="ECO:0000259" key="4">
    <source>
        <dbReference type="Pfam" id="PF09972"/>
    </source>
</evidence>
<keyword evidence="2" id="KW-0472">Membrane</keyword>
<evidence type="ECO:0008006" key="8">
    <source>
        <dbReference type="Google" id="ProtNLM"/>
    </source>
</evidence>
<evidence type="ECO:0000256" key="1">
    <source>
        <dbReference type="SAM" id="MobiDB-lite"/>
    </source>
</evidence>
<feature type="signal peptide" evidence="3">
    <location>
        <begin position="1"/>
        <end position="32"/>
    </location>
</feature>
<comment type="caution">
    <text evidence="6">The sequence shown here is derived from an EMBL/GenBank/DDBJ whole genome shotgun (WGS) entry which is preliminary data.</text>
</comment>
<evidence type="ECO:0000313" key="6">
    <source>
        <dbReference type="EMBL" id="GAA2030106.1"/>
    </source>
</evidence>
<protein>
    <recommendedName>
        <fullName evidence="8">DUF2207 domain-containing protein</fullName>
    </recommendedName>
</protein>
<feature type="transmembrane region" description="Helical" evidence="2">
    <location>
        <begin position="250"/>
        <end position="274"/>
    </location>
</feature>
<keyword evidence="2" id="KW-1133">Transmembrane helix</keyword>
<feature type="transmembrane region" description="Helical" evidence="2">
    <location>
        <begin position="438"/>
        <end position="459"/>
    </location>
</feature>
<dbReference type="Pfam" id="PF20990">
    <property type="entry name" value="DUF2207_C"/>
    <property type="match status" value="1"/>
</dbReference>
<dbReference type="InterPro" id="IPR048389">
    <property type="entry name" value="YciQ-like_C"/>
</dbReference>
<keyword evidence="3" id="KW-0732">Signal</keyword>
<reference evidence="7" key="1">
    <citation type="journal article" date="2019" name="Int. J. Syst. Evol. Microbiol.">
        <title>The Global Catalogue of Microorganisms (GCM) 10K type strain sequencing project: providing services to taxonomists for standard genome sequencing and annotation.</title>
        <authorList>
            <consortium name="The Broad Institute Genomics Platform"/>
            <consortium name="The Broad Institute Genome Sequencing Center for Infectious Disease"/>
            <person name="Wu L."/>
            <person name="Ma J."/>
        </authorList>
    </citation>
    <scope>NUCLEOTIDE SEQUENCE [LARGE SCALE GENOMIC DNA]</scope>
    <source>
        <strain evidence="7">JCM 13595</strain>
    </source>
</reference>
<keyword evidence="2" id="KW-0812">Transmembrane</keyword>
<gene>
    <name evidence="6" type="ORF">GCM10009720_07580</name>
</gene>
<evidence type="ECO:0000313" key="7">
    <source>
        <dbReference type="Proteomes" id="UP001501461"/>
    </source>
</evidence>
<feature type="region of interest" description="Disordered" evidence="1">
    <location>
        <begin position="578"/>
        <end position="603"/>
    </location>
</feature>
<dbReference type="RefSeq" id="WP_343956262.1">
    <property type="nucleotide sequence ID" value="NZ_BAAAMN010000013.1"/>
</dbReference>
<evidence type="ECO:0000256" key="2">
    <source>
        <dbReference type="SAM" id="Phobius"/>
    </source>
</evidence>
<name>A0ABP5FMM4_9MICC</name>
<proteinExistence type="predicted"/>
<evidence type="ECO:0000256" key="3">
    <source>
        <dbReference type="SAM" id="SignalP"/>
    </source>
</evidence>
<feature type="chain" id="PRO_5045236728" description="DUF2207 domain-containing protein" evidence="3">
    <location>
        <begin position="33"/>
        <end position="603"/>
    </location>
</feature>
<sequence length="603" mass="64938">MDVQAFRIRFSTLVVGAGVALVSLLSAGVASADEPEDVENFEYASWNLNYDISLDANSRAQAEVTEELQVEFPQTDQNRGIVRSLPLRYQSAPAAPEDISVTDGAGDEVPFEVEDEDGFRNILVGDDTFVHGTQTYVISYTVDDVMHATDQADEFYWDVVPVDRQQPIEDVTAQIRLDSTLSAAMTGNSSCYVGTPDDSASCSIETTGDGALSVSETQLPPGQGVTVAIGVEPGTVTQPPERQENVLLDVVPLLLVGAAFLLTAGGALSVLAMVRRYRDDTSQPSTQYGIPEGMNPLIARWVTGRGHNPIVATILDLAVRGVLRIEEREEHTGKKPKMKPVLRLIDPQLATDPLERQLLEGIFPDLTPGETFTFPKDSKDFTKAAQKVVQDSGDAVLERGYQQKLRHRGAAVAGWVSPVFLIPALVLLIMGASRDNTVMTVLSVCLGLLSLMLMIICVVKHRVLTPRGAAERTQLERMRQMIDASETERLDILQSFTHASRRTAGPDSESQTIQLYDRLLPYAVLFGKEQEWSEVLFDTYQHYHVPAPIWYPALLHHGTDSLSPLSSMLSSVSAAAATSSSGAGSTGGGVAGGGGGGGAAGGR</sequence>
<dbReference type="Pfam" id="PF09972">
    <property type="entry name" value="DUF2207"/>
    <property type="match status" value="1"/>
</dbReference>
<organism evidence="6 7">
    <name type="scientific">Yaniella flava</name>
    <dbReference type="NCBI Taxonomy" id="287930"/>
    <lineage>
        <taxon>Bacteria</taxon>
        <taxon>Bacillati</taxon>
        <taxon>Actinomycetota</taxon>
        <taxon>Actinomycetes</taxon>
        <taxon>Micrococcales</taxon>
        <taxon>Micrococcaceae</taxon>
        <taxon>Yaniella</taxon>
    </lineage>
</organism>
<feature type="domain" description="DUF2207" evidence="4">
    <location>
        <begin position="49"/>
        <end position="229"/>
    </location>
</feature>
<keyword evidence="7" id="KW-1185">Reference proteome</keyword>
<dbReference type="EMBL" id="BAAAMN010000013">
    <property type="protein sequence ID" value="GAA2030106.1"/>
    <property type="molecule type" value="Genomic_DNA"/>
</dbReference>